<accession>A0A565CDQ0</accession>
<reference evidence="1" key="1">
    <citation type="submission" date="2019-07" db="EMBL/GenBank/DDBJ databases">
        <authorList>
            <person name="Dittberner H."/>
        </authorList>
    </citation>
    <scope>NUCLEOTIDE SEQUENCE [LARGE SCALE GENOMIC DNA]</scope>
</reference>
<name>A0A565CDQ0_9BRAS</name>
<proteinExistence type="predicted"/>
<sequence>MQIHQLLENIAAIERANNGISYIDEFAPYDKGETAENDMLMEQQKAAEALNTTNAEIDNMKRPLKLSYDRNMSQKAQLVESVLRNSLRSARYHGSMSSCNIL</sequence>
<dbReference type="AlphaFoldDB" id="A0A565CDQ0"/>
<evidence type="ECO:0000313" key="1">
    <source>
        <dbReference type="EMBL" id="VVB11744.1"/>
    </source>
</evidence>
<evidence type="ECO:0000313" key="2">
    <source>
        <dbReference type="Proteomes" id="UP000489600"/>
    </source>
</evidence>
<comment type="caution">
    <text evidence="1">The sequence shown here is derived from an EMBL/GenBank/DDBJ whole genome shotgun (WGS) entry which is preliminary data.</text>
</comment>
<keyword evidence="2" id="KW-1185">Reference proteome</keyword>
<dbReference type="EMBL" id="CABITT030000007">
    <property type="protein sequence ID" value="VVB11744.1"/>
    <property type="molecule type" value="Genomic_DNA"/>
</dbReference>
<protein>
    <submittedName>
        <fullName evidence="1">Uncharacterized protein</fullName>
    </submittedName>
</protein>
<organism evidence="1 2">
    <name type="scientific">Arabis nemorensis</name>
    <dbReference type="NCBI Taxonomy" id="586526"/>
    <lineage>
        <taxon>Eukaryota</taxon>
        <taxon>Viridiplantae</taxon>
        <taxon>Streptophyta</taxon>
        <taxon>Embryophyta</taxon>
        <taxon>Tracheophyta</taxon>
        <taxon>Spermatophyta</taxon>
        <taxon>Magnoliopsida</taxon>
        <taxon>eudicotyledons</taxon>
        <taxon>Gunneridae</taxon>
        <taxon>Pentapetalae</taxon>
        <taxon>rosids</taxon>
        <taxon>malvids</taxon>
        <taxon>Brassicales</taxon>
        <taxon>Brassicaceae</taxon>
        <taxon>Arabideae</taxon>
        <taxon>Arabis</taxon>
    </lineage>
</organism>
<gene>
    <name evidence="1" type="ORF">ANE_LOCUS22188</name>
</gene>
<dbReference type="Proteomes" id="UP000489600">
    <property type="component" value="Unassembled WGS sequence"/>
</dbReference>